<feature type="transmembrane region" description="Helical" evidence="1">
    <location>
        <begin position="12"/>
        <end position="42"/>
    </location>
</feature>
<accession>U6FDN2</accession>
<evidence type="ECO:0000256" key="1">
    <source>
        <dbReference type="SAM" id="Phobius"/>
    </source>
</evidence>
<gene>
    <name evidence="2" type="ORF">LHCIRMBIA104_00898</name>
</gene>
<dbReference type="SUPFAM" id="SSF103473">
    <property type="entry name" value="MFS general substrate transporter"/>
    <property type="match status" value="1"/>
</dbReference>
<sequence length="56" mass="6081">MLGAALQGMAPNIIFFLCSRFIMEIGAGGMGSFPYIIAGYVFKNIKTRTKVLGFDC</sequence>
<name>U6FDN2_LACHE</name>
<keyword evidence="1" id="KW-0812">Transmembrane</keyword>
<protein>
    <submittedName>
        <fullName evidence="2">Multidrug transporter</fullName>
    </submittedName>
</protein>
<organism evidence="2 3">
    <name type="scientific">Lactobacillus helveticus CIRM-BIA 104</name>
    <dbReference type="NCBI Taxonomy" id="1226333"/>
    <lineage>
        <taxon>Bacteria</taxon>
        <taxon>Bacillati</taxon>
        <taxon>Bacillota</taxon>
        <taxon>Bacilli</taxon>
        <taxon>Lactobacillales</taxon>
        <taxon>Lactobacillaceae</taxon>
        <taxon>Lactobacillus</taxon>
    </lineage>
</organism>
<keyword evidence="1" id="KW-0472">Membrane</keyword>
<dbReference type="Proteomes" id="UP000017247">
    <property type="component" value="Unassembled WGS sequence"/>
</dbReference>
<proteinExistence type="predicted"/>
<evidence type="ECO:0000313" key="3">
    <source>
        <dbReference type="Proteomes" id="UP000017247"/>
    </source>
</evidence>
<reference evidence="2" key="1">
    <citation type="submission" date="2013-09" db="EMBL/GenBank/DDBJ databases">
        <title>Draft Genome Sequence of five Lactobacillus helveticus strains CIRM-BIA 101T, 103, 104, 951 and 953 isolated from milk product.</title>
        <authorList>
            <person name="Valence F."/>
            <person name="Chuat V."/>
            <person name="Ma L."/>
            <person name="Creno S."/>
            <person name="Falentin H."/>
            <person name="Lortal S."/>
            <person name="Bizet C."/>
            <person name="Clermont D."/>
            <person name="Loux V."/>
            <person name="Bouchier C."/>
            <person name="Cousin S."/>
        </authorList>
    </citation>
    <scope>NUCLEOTIDE SEQUENCE [LARGE SCALE GENOMIC DNA]</scope>
    <source>
        <strain evidence="2">CIRM-BIA 104</strain>
    </source>
</reference>
<evidence type="ECO:0000313" key="2">
    <source>
        <dbReference type="EMBL" id="CDI61424.1"/>
    </source>
</evidence>
<dbReference type="InterPro" id="IPR036259">
    <property type="entry name" value="MFS_trans_sf"/>
</dbReference>
<comment type="caution">
    <text evidence="2">The sequence shown here is derived from an EMBL/GenBank/DDBJ whole genome shotgun (WGS) entry which is preliminary data.</text>
</comment>
<dbReference type="AlphaFoldDB" id="U6FDN2"/>
<dbReference type="HOGENOM" id="CLU_3008599_0_0_9"/>
<dbReference type="EMBL" id="CBUL010000208">
    <property type="protein sequence ID" value="CDI61424.1"/>
    <property type="molecule type" value="Genomic_DNA"/>
</dbReference>
<keyword evidence="1" id="KW-1133">Transmembrane helix</keyword>